<keyword evidence="8" id="KW-1185">Reference proteome</keyword>
<evidence type="ECO:0000256" key="2">
    <source>
        <dbReference type="ARBA" id="ARBA00023284"/>
    </source>
</evidence>
<keyword evidence="1 3" id="KW-0732">Signal</keyword>
<dbReference type="Proteomes" id="UP000237771">
    <property type="component" value="Unassembled WGS sequence"/>
</dbReference>
<dbReference type="Proteomes" id="UP000184384">
    <property type="component" value="Unassembled WGS sequence"/>
</dbReference>
<evidence type="ECO:0000313" key="8">
    <source>
        <dbReference type="Proteomes" id="UP000237771"/>
    </source>
</evidence>
<dbReference type="STRING" id="280093.SAMN05443373_11198"/>
<evidence type="ECO:0000313" key="7">
    <source>
        <dbReference type="Proteomes" id="UP000184384"/>
    </source>
</evidence>
<dbReference type="InterPro" id="IPR013766">
    <property type="entry name" value="Thioredoxin_domain"/>
</dbReference>
<dbReference type="AlphaFoldDB" id="A0A1M5S8D2"/>
<feature type="signal peptide" evidence="3">
    <location>
        <begin position="1"/>
        <end position="21"/>
    </location>
</feature>
<dbReference type="InterPro" id="IPR017937">
    <property type="entry name" value="Thioredoxin_CS"/>
</dbReference>
<dbReference type="InterPro" id="IPR051099">
    <property type="entry name" value="AGR/TXD"/>
</dbReference>
<dbReference type="EMBL" id="FQWO01000011">
    <property type="protein sequence ID" value="SHH34744.1"/>
    <property type="molecule type" value="Genomic_DNA"/>
</dbReference>
<feature type="domain" description="Thioredoxin" evidence="4">
    <location>
        <begin position="1"/>
        <end position="135"/>
    </location>
</feature>
<dbReference type="CDD" id="cd02947">
    <property type="entry name" value="TRX_family"/>
    <property type="match status" value="1"/>
</dbReference>
<organism evidence="6 7">
    <name type="scientific">Flavobacterium granuli</name>
    <dbReference type="NCBI Taxonomy" id="280093"/>
    <lineage>
        <taxon>Bacteria</taxon>
        <taxon>Pseudomonadati</taxon>
        <taxon>Bacteroidota</taxon>
        <taxon>Flavobacteriia</taxon>
        <taxon>Flavobacteriales</taxon>
        <taxon>Flavobacteriaceae</taxon>
        <taxon>Flavobacterium</taxon>
    </lineage>
</organism>
<proteinExistence type="predicted"/>
<evidence type="ECO:0000313" key="5">
    <source>
        <dbReference type="EMBL" id="PRZ21245.1"/>
    </source>
</evidence>
<accession>A0A1M5S8D2</accession>
<gene>
    <name evidence="5" type="ORF">BC624_10998</name>
    <name evidence="6" type="ORF">SAMN05443373_11198</name>
</gene>
<dbReference type="OrthoDB" id="120730at2"/>
<dbReference type="Pfam" id="PF13899">
    <property type="entry name" value="Thioredoxin_7"/>
    <property type="match status" value="1"/>
</dbReference>
<evidence type="ECO:0000313" key="6">
    <source>
        <dbReference type="EMBL" id="SHH34744.1"/>
    </source>
</evidence>
<sequence>MKKVAVAIALFLSMQIGQLHAQGIQFEHISFEEALKKAKEQNKLIFIDFYTVWCGPCKAMTKNVFPDPKIGELFNKEFINIKLDAEKEGLQIARKYEVTAYPTLMFINGEGKMAYKKVGGLDIEKTFKMGNSALNSIKSDYSLAKLKELFPNKQNDEDFLKLYMNKMIDYGENPTEGIEAWLKIQTEINENDVDMMEFLMDNSKYLICDGKADEILTANMNEYLDIATRAEEKQLKRMRSSLVNNTRKAAYQDKNPALLRSFITNWKKLPSDENGKYGNLADFELDYLLFTKDYNTYKKQAEAYLDSIVSAKPLTQIRIDDKAIYETYKKEQGGRRSLIGDAILESLEKGKEATMQKSAIEKVGYNYLGQCKSKNDYKRLMAWIDYGTKLVALDNGMDNLKARALYHQGRSKEAIKLRESVLAKISKGDKSYSFLQAELVKMKNGEKL</sequence>
<reference evidence="6" key="1">
    <citation type="submission" date="2016-11" db="EMBL/GenBank/DDBJ databases">
        <authorList>
            <person name="Jaros S."/>
            <person name="Januszkiewicz K."/>
            <person name="Wedrychowicz H."/>
        </authorList>
    </citation>
    <scope>NUCLEOTIDE SEQUENCE [LARGE SCALE GENOMIC DNA]</scope>
    <source>
        <strain evidence="6">DSM 19729</strain>
    </source>
</reference>
<evidence type="ECO:0000256" key="3">
    <source>
        <dbReference type="SAM" id="SignalP"/>
    </source>
</evidence>
<dbReference type="InterPro" id="IPR036249">
    <property type="entry name" value="Thioredoxin-like_sf"/>
</dbReference>
<dbReference type="PANTHER" id="PTHR15337:SF11">
    <property type="entry name" value="THIOREDOXIN DOMAIN-CONTAINING PROTEIN"/>
    <property type="match status" value="1"/>
</dbReference>
<dbReference type="PANTHER" id="PTHR15337">
    <property type="entry name" value="ANTERIOR GRADIENT PROTEIN-RELATED"/>
    <property type="match status" value="1"/>
</dbReference>
<evidence type="ECO:0000256" key="1">
    <source>
        <dbReference type="ARBA" id="ARBA00022729"/>
    </source>
</evidence>
<dbReference type="Gene3D" id="3.40.30.10">
    <property type="entry name" value="Glutaredoxin"/>
    <property type="match status" value="1"/>
</dbReference>
<reference evidence="7" key="2">
    <citation type="submission" date="2016-11" db="EMBL/GenBank/DDBJ databases">
        <authorList>
            <person name="Varghese N."/>
            <person name="Submissions S."/>
        </authorList>
    </citation>
    <scope>NUCLEOTIDE SEQUENCE [LARGE SCALE GENOMIC DNA]</scope>
    <source>
        <strain evidence="7">DSM 19729</strain>
    </source>
</reference>
<reference evidence="5 8" key="3">
    <citation type="submission" date="2018-03" db="EMBL/GenBank/DDBJ databases">
        <title>Genomic Encyclopedia of Archaeal and Bacterial Type Strains, Phase II (KMG-II): from individual species to whole genera.</title>
        <authorList>
            <person name="Goeker M."/>
        </authorList>
    </citation>
    <scope>NUCLEOTIDE SEQUENCE [LARGE SCALE GENOMIC DNA]</scope>
    <source>
        <strain evidence="5 8">DSM 17797</strain>
    </source>
</reference>
<evidence type="ECO:0000259" key="4">
    <source>
        <dbReference type="PROSITE" id="PS51352"/>
    </source>
</evidence>
<dbReference type="SUPFAM" id="SSF52833">
    <property type="entry name" value="Thioredoxin-like"/>
    <property type="match status" value="1"/>
</dbReference>
<keyword evidence="2" id="KW-0676">Redox-active center</keyword>
<protein>
    <submittedName>
        <fullName evidence="6">Thioredoxin</fullName>
    </submittedName>
</protein>
<feature type="chain" id="PRO_5012296572" evidence="3">
    <location>
        <begin position="22"/>
        <end position="448"/>
    </location>
</feature>
<name>A0A1M5S8D2_9FLAO</name>
<dbReference type="PROSITE" id="PS00194">
    <property type="entry name" value="THIOREDOXIN_1"/>
    <property type="match status" value="1"/>
</dbReference>
<dbReference type="PROSITE" id="PS51352">
    <property type="entry name" value="THIOREDOXIN_2"/>
    <property type="match status" value="1"/>
</dbReference>
<dbReference type="EMBL" id="PVUB01000009">
    <property type="protein sequence ID" value="PRZ21245.1"/>
    <property type="molecule type" value="Genomic_DNA"/>
</dbReference>
<dbReference type="RefSeq" id="WP_072945231.1">
    <property type="nucleotide sequence ID" value="NZ_FQWO01000011.1"/>
</dbReference>